<dbReference type="PANTHER" id="PTHR36539">
    <property type="entry name" value="ETHANOLAMINE UTILIZATION PROTEIN EUTN"/>
    <property type="match status" value="1"/>
</dbReference>
<dbReference type="GO" id="GO:0031469">
    <property type="term" value="C:bacterial microcompartment"/>
    <property type="evidence" value="ECO:0007669"/>
    <property type="project" value="UniProtKB-SubCell"/>
</dbReference>
<evidence type="ECO:0000313" key="3">
    <source>
        <dbReference type="EMBL" id="AXA35818.1"/>
    </source>
</evidence>
<evidence type="ECO:0000313" key="4">
    <source>
        <dbReference type="Proteomes" id="UP000262583"/>
    </source>
</evidence>
<dbReference type="Pfam" id="PF03319">
    <property type="entry name" value="EutN_CcmL"/>
    <property type="match status" value="1"/>
</dbReference>
<accession>A0A2Z4Y4L4</accession>
<dbReference type="PANTHER" id="PTHR36539:SF1">
    <property type="entry name" value="BACTERIAL MICROCOMPARTMENT SHELL VERTEX PROTEIN EUTN"/>
    <property type="match status" value="1"/>
</dbReference>
<keyword evidence="2" id="KW-1283">Bacterial microcompartment</keyword>
<organism evidence="3 4">
    <name type="scientific">Sumerlaea chitinivorans</name>
    <dbReference type="NCBI Taxonomy" id="2250252"/>
    <lineage>
        <taxon>Bacteria</taxon>
        <taxon>Candidatus Sumerlaeota</taxon>
        <taxon>Candidatus Sumerlaeia</taxon>
        <taxon>Candidatus Sumerlaeales</taxon>
        <taxon>Candidatus Sumerlaeaceae</taxon>
        <taxon>Candidatus Sumerlaea</taxon>
    </lineage>
</organism>
<gene>
    <name evidence="3" type="ORF">BRCON_1041</name>
</gene>
<dbReference type="PROSITE" id="PS51932">
    <property type="entry name" value="BMV"/>
    <property type="match status" value="1"/>
</dbReference>
<evidence type="ECO:0000256" key="1">
    <source>
        <dbReference type="ARBA" id="ARBA00024322"/>
    </source>
</evidence>
<dbReference type="AlphaFoldDB" id="A0A2Z4Y4L4"/>
<dbReference type="InterPro" id="IPR036677">
    <property type="entry name" value="EutN_CcmL_sf"/>
</dbReference>
<dbReference type="SUPFAM" id="SSF159133">
    <property type="entry name" value="EutN/CcmL-like"/>
    <property type="match status" value="1"/>
</dbReference>
<reference evidence="3 4" key="1">
    <citation type="submission" date="2018-05" db="EMBL/GenBank/DDBJ databases">
        <title>A metagenomic window into the 2 km-deep terrestrial subsurface aquifer revealed taxonomically and functionally diverse microbial community comprising novel uncultured bacterial lineages.</title>
        <authorList>
            <person name="Kadnikov V.V."/>
            <person name="Mardanov A.V."/>
            <person name="Beletsky A.V."/>
            <person name="Banks D."/>
            <person name="Pimenov N.V."/>
            <person name="Frank Y.A."/>
            <person name="Karnachuk O.V."/>
            <person name="Ravin N.V."/>
        </authorList>
    </citation>
    <scope>NUCLEOTIDE SEQUENCE [LARGE SCALE GENOMIC DNA]</scope>
    <source>
        <strain evidence="3">BY</strain>
    </source>
</reference>
<protein>
    <submittedName>
        <fullName evidence="3">Ethanolamine utilization polyhedral-body-like protein EutN</fullName>
    </submittedName>
</protein>
<dbReference type="InterPro" id="IPR004992">
    <property type="entry name" value="EutN_CcmL"/>
</dbReference>
<evidence type="ECO:0000256" key="2">
    <source>
        <dbReference type="ARBA" id="ARBA00024446"/>
    </source>
</evidence>
<name>A0A2Z4Y4L4_SUMC1</name>
<comment type="subcellular location">
    <subcellularLocation>
        <location evidence="1">Bacterial microcompartment</location>
    </subcellularLocation>
</comment>
<dbReference type="EMBL" id="CP030759">
    <property type="protein sequence ID" value="AXA35818.1"/>
    <property type="molecule type" value="Genomic_DNA"/>
</dbReference>
<dbReference type="Proteomes" id="UP000262583">
    <property type="component" value="Chromosome"/>
</dbReference>
<sequence length="91" mass="9502">MDIARIIGTIVSTRKVSSLESAVLCVIQPLNEKLEPVGEPLIATDATARHGVGEIVYYVASGDAVFTGLRGEDIPVDAAIVGIVDSIDIVP</sequence>
<proteinExistence type="predicted"/>
<dbReference type="Gene3D" id="2.40.50.220">
    <property type="entry name" value="EutN/Ccml"/>
    <property type="match status" value="1"/>
</dbReference>
<dbReference type="KEGG" id="schv:BRCON_1041"/>